<keyword evidence="3" id="KW-1185">Reference proteome</keyword>
<dbReference type="Proteomes" id="UP000252139">
    <property type="component" value="Unassembled WGS sequence"/>
</dbReference>
<dbReference type="AlphaFoldDB" id="A0A367JGJ0"/>
<comment type="caution">
    <text evidence="2">The sequence shown here is derived from an EMBL/GenBank/DDBJ whole genome shotgun (WGS) entry which is preliminary data.</text>
</comment>
<reference evidence="2 3" key="1">
    <citation type="journal article" date="2018" name="G3 (Bethesda)">
        <title>Phylogenetic and Phylogenomic Definition of Rhizopus Species.</title>
        <authorList>
            <person name="Gryganskyi A.P."/>
            <person name="Golan J."/>
            <person name="Dolatabadi S."/>
            <person name="Mondo S."/>
            <person name="Robb S."/>
            <person name="Idnurm A."/>
            <person name="Muszewska A."/>
            <person name="Steczkiewicz K."/>
            <person name="Masonjones S."/>
            <person name="Liao H.L."/>
            <person name="Gajdeczka M.T."/>
            <person name="Anike F."/>
            <person name="Vuek A."/>
            <person name="Anishchenko I.M."/>
            <person name="Voigt K."/>
            <person name="de Hoog G.S."/>
            <person name="Smith M.E."/>
            <person name="Heitman J."/>
            <person name="Vilgalys R."/>
            <person name="Stajich J.E."/>
        </authorList>
    </citation>
    <scope>NUCLEOTIDE SEQUENCE [LARGE SCALE GENOMIC DNA]</scope>
    <source>
        <strain evidence="2 3">CBS 357.93</strain>
    </source>
</reference>
<evidence type="ECO:0000256" key="1">
    <source>
        <dbReference type="SAM" id="MobiDB-lite"/>
    </source>
</evidence>
<organism evidence="2 3">
    <name type="scientific">Rhizopus azygosporus</name>
    <name type="common">Rhizopus microsporus var. azygosporus</name>
    <dbReference type="NCBI Taxonomy" id="86630"/>
    <lineage>
        <taxon>Eukaryota</taxon>
        <taxon>Fungi</taxon>
        <taxon>Fungi incertae sedis</taxon>
        <taxon>Mucoromycota</taxon>
        <taxon>Mucoromycotina</taxon>
        <taxon>Mucoromycetes</taxon>
        <taxon>Mucorales</taxon>
        <taxon>Mucorineae</taxon>
        <taxon>Rhizopodaceae</taxon>
        <taxon>Rhizopus</taxon>
    </lineage>
</organism>
<feature type="compositionally biased region" description="Polar residues" evidence="1">
    <location>
        <begin position="49"/>
        <end position="58"/>
    </location>
</feature>
<protein>
    <submittedName>
        <fullName evidence="2">Uncharacterized protein</fullName>
    </submittedName>
</protein>
<dbReference type="EMBL" id="PJQL01001359">
    <property type="protein sequence ID" value="RCH89037.1"/>
    <property type="molecule type" value="Genomic_DNA"/>
</dbReference>
<feature type="compositionally biased region" description="Polar residues" evidence="1">
    <location>
        <begin position="17"/>
        <end position="35"/>
    </location>
</feature>
<accession>A0A367JGJ0</accession>
<name>A0A367JGJ0_RHIAZ</name>
<feature type="region of interest" description="Disordered" evidence="1">
    <location>
        <begin position="1"/>
        <end position="78"/>
    </location>
</feature>
<gene>
    <name evidence="2" type="ORF">CU097_006200</name>
</gene>
<proteinExistence type="predicted"/>
<evidence type="ECO:0000313" key="3">
    <source>
        <dbReference type="Proteomes" id="UP000252139"/>
    </source>
</evidence>
<sequence length="78" mass="8477">MAHKQENANISHDFDVEQQQNVTNNDGTSTTSYAFGSTGKKALDEAGKAQSSPRSAGETQKVDNKGPTGASWRRRRSH</sequence>
<evidence type="ECO:0000313" key="2">
    <source>
        <dbReference type="EMBL" id="RCH89037.1"/>
    </source>
</evidence>